<evidence type="ECO:0000313" key="3">
    <source>
        <dbReference type="Proteomes" id="UP000800096"/>
    </source>
</evidence>
<protein>
    <submittedName>
        <fullName evidence="2">Uncharacterized protein</fullName>
    </submittedName>
</protein>
<keyword evidence="3" id="KW-1185">Reference proteome</keyword>
<organism evidence="2 3">
    <name type="scientific">Ampelomyces quisqualis</name>
    <name type="common">Powdery mildew agent</name>
    <dbReference type="NCBI Taxonomy" id="50730"/>
    <lineage>
        <taxon>Eukaryota</taxon>
        <taxon>Fungi</taxon>
        <taxon>Dikarya</taxon>
        <taxon>Ascomycota</taxon>
        <taxon>Pezizomycotina</taxon>
        <taxon>Dothideomycetes</taxon>
        <taxon>Pleosporomycetidae</taxon>
        <taxon>Pleosporales</taxon>
        <taxon>Pleosporineae</taxon>
        <taxon>Phaeosphaeriaceae</taxon>
        <taxon>Ampelomyces</taxon>
    </lineage>
</organism>
<accession>A0A6A5QUG7</accession>
<evidence type="ECO:0000313" key="2">
    <source>
        <dbReference type="EMBL" id="KAF1918226.1"/>
    </source>
</evidence>
<proteinExistence type="predicted"/>
<sequence length="145" mass="16463">MDRDVHGLLVCLIILERIVICPLPPYLKVKAIVRRPMYIRMHISLKSQVQSATQLLCSKESKTTTRSADSGFPGTVAGVGVWLPLFPSETPRQWRHRAESYANTVLPLSRYLHRHGLLHCVIDNVVSTPGRTTCLFAEQIRCYHE</sequence>
<keyword evidence="1" id="KW-0472">Membrane</keyword>
<evidence type="ECO:0000256" key="1">
    <source>
        <dbReference type="SAM" id="Phobius"/>
    </source>
</evidence>
<gene>
    <name evidence="2" type="ORF">BDU57DRAFT_192338</name>
</gene>
<dbReference type="AlphaFoldDB" id="A0A6A5QUG7"/>
<dbReference type="EMBL" id="ML979134">
    <property type="protein sequence ID" value="KAF1918226.1"/>
    <property type="molecule type" value="Genomic_DNA"/>
</dbReference>
<keyword evidence="1" id="KW-0812">Transmembrane</keyword>
<keyword evidence="1" id="KW-1133">Transmembrane helix</keyword>
<reference evidence="2" key="1">
    <citation type="journal article" date="2020" name="Stud. Mycol.">
        <title>101 Dothideomycetes genomes: a test case for predicting lifestyles and emergence of pathogens.</title>
        <authorList>
            <person name="Haridas S."/>
            <person name="Albert R."/>
            <person name="Binder M."/>
            <person name="Bloem J."/>
            <person name="Labutti K."/>
            <person name="Salamov A."/>
            <person name="Andreopoulos B."/>
            <person name="Baker S."/>
            <person name="Barry K."/>
            <person name="Bills G."/>
            <person name="Bluhm B."/>
            <person name="Cannon C."/>
            <person name="Castanera R."/>
            <person name="Culley D."/>
            <person name="Daum C."/>
            <person name="Ezra D."/>
            <person name="Gonzalez J."/>
            <person name="Henrissat B."/>
            <person name="Kuo A."/>
            <person name="Liang C."/>
            <person name="Lipzen A."/>
            <person name="Lutzoni F."/>
            <person name="Magnuson J."/>
            <person name="Mondo S."/>
            <person name="Nolan M."/>
            <person name="Ohm R."/>
            <person name="Pangilinan J."/>
            <person name="Park H.-J."/>
            <person name="Ramirez L."/>
            <person name="Alfaro M."/>
            <person name="Sun H."/>
            <person name="Tritt A."/>
            <person name="Yoshinaga Y."/>
            <person name="Zwiers L.-H."/>
            <person name="Turgeon B."/>
            <person name="Goodwin S."/>
            <person name="Spatafora J."/>
            <person name="Crous P."/>
            <person name="Grigoriev I."/>
        </authorList>
    </citation>
    <scope>NUCLEOTIDE SEQUENCE</scope>
    <source>
        <strain evidence="2">HMLAC05119</strain>
    </source>
</reference>
<feature type="transmembrane region" description="Helical" evidence="1">
    <location>
        <begin position="6"/>
        <end position="27"/>
    </location>
</feature>
<dbReference type="Proteomes" id="UP000800096">
    <property type="component" value="Unassembled WGS sequence"/>
</dbReference>
<name>A0A6A5QUG7_AMPQU</name>